<sequence length="160" mass="17815">MAPFKQTTIPAHYRNGQTFGRPSQYKPEYCEVVIEFMGQGYSLTAFAGHIRQSKDAVYDWIRAHADFSHAVSRARAARIAALEAKLLRARKGAETSAAVFALKNADPEEWRDVRSVDHQHSLKAEQLTDAQLYAIASQKAGAHGTVIEGEIIERSETELD</sequence>
<name>A0AAE7NU97_9BRAD</name>
<protein>
    <submittedName>
        <fullName evidence="1">Uncharacterized protein</fullName>
    </submittedName>
</protein>
<dbReference type="AlphaFoldDB" id="A0AAE7NU97"/>
<proteinExistence type="predicted"/>
<dbReference type="Gene3D" id="1.10.10.60">
    <property type="entry name" value="Homeodomain-like"/>
    <property type="match status" value="1"/>
</dbReference>
<evidence type="ECO:0000313" key="2">
    <source>
        <dbReference type="Proteomes" id="UP000594015"/>
    </source>
</evidence>
<dbReference type="EMBL" id="CP030050">
    <property type="protein sequence ID" value="QOZ68869.1"/>
    <property type="molecule type" value="Genomic_DNA"/>
</dbReference>
<dbReference type="Proteomes" id="UP000594015">
    <property type="component" value="Chromosome"/>
</dbReference>
<organism evidence="1 2">
    <name type="scientific">Bradyrhizobium arachidis</name>
    <dbReference type="NCBI Taxonomy" id="858423"/>
    <lineage>
        <taxon>Bacteria</taxon>
        <taxon>Pseudomonadati</taxon>
        <taxon>Pseudomonadota</taxon>
        <taxon>Alphaproteobacteria</taxon>
        <taxon>Hyphomicrobiales</taxon>
        <taxon>Nitrobacteraceae</taxon>
        <taxon>Bradyrhizobium</taxon>
    </lineage>
</organism>
<evidence type="ECO:0000313" key="1">
    <source>
        <dbReference type="EMBL" id="QOZ68869.1"/>
    </source>
</evidence>
<gene>
    <name evidence="1" type="ORF">WN72_22990</name>
</gene>
<dbReference type="KEGG" id="barh:WN72_22990"/>
<reference evidence="1 2" key="1">
    <citation type="submission" date="2018-06" db="EMBL/GenBank/DDBJ databases">
        <title>Comparative genomics of Bradyrhizobium nodulating Arachidis hypogaea.</title>
        <authorList>
            <person name="Li Y."/>
        </authorList>
    </citation>
    <scope>NUCLEOTIDE SEQUENCE [LARGE SCALE GENOMIC DNA]</scope>
    <source>
        <strain evidence="1 2">CCBAU 051107</strain>
    </source>
</reference>
<dbReference type="RefSeq" id="WP_092220010.1">
    <property type="nucleotide sequence ID" value="NZ_CP030050.1"/>
</dbReference>
<accession>A0AAE7NU97</accession>